<protein>
    <submittedName>
        <fullName evidence="2">DUF2188 domain-containing protein</fullName>
    </submittedName>
</protein>
<name>A0A7M1KQH0_9LACT</name>
<dbReference type="Pfam" id="PF09954">
    <property type="entry name" value="DUF2188"/>
    <property type="match status" value="1"/>
</dbReference>
<dbReference type="EMBL" id="CP063065">
    <property type="protein sequence ID" value="QOQ78596.1"/>
    <property type="molecule type" value="Genomic_DNA"/>
</dbReference>
<dbReference type="AlphaFoldDB" id="A0A7M1KQH0"/>
<evidence type="ECO:0000256" key="1">
    <source>
        <dbReference type="SAM" id="MobiDB-lite"/>
    </source>
</evidence>
<evidence type="ECO:0000313" key="2">
    <source>
        <dbReference type="EMBL" id="QOQ78596.1"/>
    </source>
</evidence>
<dbReference type="InterPro" id="IPR018691">
    <property type="entry name" value="DUF2188"/>
</dbReference>
<accession>A0A7M1KQH0</accession>
<feature type="region of interest" description="Disordered" evidence="1">
    <location>
        <begin position="63"/>
        <end position="84"/>
    </location>
</feature>
<proteinExistence type="predicted"/>
<reference evidence="2 3" key="1">
    <citation type="submission" date="2020-10" db="EMBL/GenBank/DDBJ databases">
        <title>Plasmid carrying two tetracycline resistance determinant.</title>
        <authorList>
            <person name="Yang Q."/>
        </authorList>
    </citation>
    <scope>NUCLEOTIDE SEQUENCE [LARGE SCALE GENOMIC DNA]</scope>
    <source>
        <strain evidence="2 3">T43</strain>
    </source>
</reference>
<sequence length="145" mass="16843">MPWNMQDYPNNLKNFDEVERKKIIEIMNAMEASGYKEEDLIPIAIQQGKEWYQNASDKEIAEVKQASNPKKSDKHDTESANPELMDEDVQVKFDHEHEQWQVITVKAKRAADTFDLKEDAMKRAKEIADNKGTKVIAYTKDGKRQ</sequence>
<evidence type="ECO:0000313" key="3">
    <source>
        <dbReference type="Proteomes" id="UP000595091"/>
    </source>
</evidence>
<dbReference type="Proteomes" id="UP000595091">
    <property type="component" value="Chromosome"/>
</dbReference>
<organism evidence="2 3">
    <name type="scientific">Aerococcus urinaeequi</name>
    <dbReference type="NCBI Taxonomy" id="51665"/>
    <lineage>
        <taxon>Bacteria</taxon>
        <taxon>Bacillati</taxon>
        <taxon>Bacillota</taxon>
        <taxon>Bacilli</taxon>
        <taxon>Lactobacillales</taxon>
        <taxon>Aerococcaceae</taxon>
        <taxon>Aerococcus</taxon>
    </lineage>
</organism>
<gene>
    <name evidence="2" type="ORF">IMX20_06235</name>
</gene>
<dbReference type="RefSeq" id="WP_197558059.1">
    <property type="nucleotide sequence ID" value="NZ_CP063065.1"/>
</dbReference>